<sequence>MTWATTTATTTATTRWRAPPQKSAARPPASAGNAFYQSSMVVGKIAGAAVEEEDLRYLQHGSLPGLDELDDEFGAGLAAPLQAEERPYRSSLPGLDELDDEFGFGAEVPPADPAASPPFSGYGAGDPSAQWAVPPQSHVVLQLQPSSYLDAWAPPGAFRPGPGLRRVLGPAGPS</sequence>
<evidence type="ECO:0000313" key="2">
    <source>
        <dbReference type="EMBL" id="CAK0840717.1"/>
    </source>
</evidence>
<organism evidence="2 3">
    <name type="scientific">Prorocentrum cordatum</name>
    <dbReference type="NCBI Taxonomy" id="2364126"/>
    <lineage>
        <taxon>Eukaryota</taxon>
        <taxon>Sar</taxon>
        <taxon>Alveolata</taxon>
        <taxon>Dinophyceae</taxon>
        <taxon>Prorocentrales</taxon>
        <taxon>Prorocentraceae</taxon>
        <taxon>Prorocentrum</taxon>
    </lineage>
</organism>
<feature type="compositionally biased region" description="Low complexity" evidence="1">
    <location>
        <begin position="1"/>
        <end position="18"/>
    </location>
</feature>
<dbReference type="Proteomes" id="UP001189429">
    <property type="component" value="Unassembled WGS sequence"/>
</dbReference>
<gene>
    <name evidence="2" type="ORF">PCOR1329_LOCUS36081</name>
</gene>
<dbReference type="EMBL" id="CAUYUJ010014394">
    <property type="protein sequence ID" value="CAK0840717.1"/>
    <property type="molecule type" value="Genomic_DNA"/>
</dbReference>
<proteinExistence type="predicted"/>
<evidence type="ECO:0000256" key="1">
    <source>
        <dbReference type="SAM" id="MobiDB-lite"/>
    </source>
</evidence>
<feature type="region of interest" description="Disordered" evidence="1">
    <location>
        <begin position="1"/>
        <end position="31"/>
    </location>
</feature>
<feature type="region of interest" description="Disordered" evidence="1">
    <location>
        <begin position="80"/>
        <end position="133"/>
    </location>
</feature>
<feature type="region of interest" description="Disordered" evidence="1">
    <location>
        <begin position="153"/>
        <end position="174"/>
    </location>
</feature>
<accession>A0ABN9T6U5</accession>
<keyword evidence="3" id="KW-1185">Reference proteome</keyword>
<protein>
    <submittedName>
        <fullName evidence="2">Uncharacterized protein</fullName>
    </submittedName>
</protein>
<evidence type="ECO:0000313" key="3">
    <source>
        <dbReference type="Proteomes" id="UP001189429"/>
    </source>
</evidence>
<name>A0ABN9T6U5_9DINO</name>
<reference evidence="2" key="1">
    <citation type="submission" date="2023-10" db="EMBL/GenBank/DDBJ databases">
        <authorList>
            <person name="Chen Y."/>
            <person name="Shah S."/>
            <person name="Dougan E. K."/>
            <person name="Thang M."/>
            <person name="Chan C."/>
        </authorList>
    </citation>
    <scope>NUCLEOTIDE SEQUENCE [LARGE SCALE GENOMIC DNA]</scope>
</reference>
<comment type="caution">
    <text evidence="2">The sequence shown here is derived from an EMBL/GenBank/DDBJ whole genome shotgun (WGS) entry which is preliminary data.</text>
</comment>